<evidence type="ECO:0000313" key="4">
    <source>
        <dbReference type="Proteomes" id="UP000689195"/>
    </source>
</evidence>
<gene>
    <name evidence="3" type="ORF">PPENT_87.1.T0010660</name>
</gene>
<keyword evidence="2" id="KW-0472">Membrane</keyword>
<feature type="transmembrane region" description="Helical" evidence="2">
    <location>
        <begin position="251"/>
        <end position="272"/>
    </location>
</feature>
<feature type="transmembrane region" description="Helical" evidence="2">
    <location>
        <begin position="71"/>
        <end position="88"/>
    </location>
</feature>
<evidence type="ECO:0008006" key="5">
    <source>
        <dbReference type="Google" id="ProtNLM"/>
    </source>
</evidence>
<keyword evidence="2" id="KW-1133">Transmembrane helix</keyword>
<organism evidence="3 4">
    <name type="scientific">Paramecium pentaurelia</name>
    <dbReference type="NCBI Taxonomy" id="43138"/>
    <lineage>
        <taxon>Eukaryota</taxon>
        <taxon>Sar</taxon>
        <taxon>Alveolata</taxon>
        <taxon>Ciliophora</taxon>
        <taxon>Intramacronucleata</taxon>
        <taxon>Oligohymenophorea</taxon>
        <taxon>Peniculida</taxon>
        <taxon>Parameciidae</taxon>
        <taxon>Paramecium</taxon>
    </lineage>
</organism>
<comment type="caution">
    <text evidence="3">The sequence shown here is derived from an EMBL/GenBank/DDBJ whole genome shotgun (WGS) entry which is preliminary data.</text>
</comment>
<dbReference type="EMBL" id="CAJJDO010000001">
    <property type="protein sequence ID" value="CAD8132534.1"/>
    <property type="molecule type" value="Genomic_DNA"/>
</dbReference>
<dbReference type="OrthoDB" id="304744at2759"/>
<dbReference type="Proteomes" id="UP000689195">
    <property type="component" value="Unassembled WGS sequence"/>
</dbReference>
<protein>
    <recommendedName>
        <fullName evidence="5">Transmembrane protein</fullName>
    </recommendedName>
</protein>
<sequence length="536" mass="62887">MKQDQNQQQPVAKKKSVPFTKKLKRAKRHFIKFLKSPSTIQSFYFCIQVIIYYIGIASLLLLVYYLFYQSYIYFIIVLSILSLFYVSYQGVNIIHYKTIVEIQNFNDTESSSQKDQQNESKGCKYYCKILGITTASLLLLDIPILKFQINKQVQQIDNQLEQEDEQYTYNIKQANKAKQKAQDKQPQIDDKQLTAEYAVKITTLRTQKKQRLWLIPYKFGFSAIFGYIPATFVFAVWLIGNQQQIDVFGKLQNAILTTSYGCLLFASIICLYEIQFFDKTASTLKDAFKWFLCRYVELLCKSLLIGYYIKFSLFETMPLLIIGLGYLSYSILCTFIFTLFDYQKSEEQIQSQQQSVERQDKEKQDVKIQENQEQPIEKGVCYVIKCYLKSLLLNIYARILFLPYKESALGMKTLSFFQITYGIDKKMIREEVASDGWKNWMITYDQSKKFGLPRRSYTHIVQSLRFFELFHLALFSICQNIIQGQYLEIVEPKKMSLYYSGKIVTVASIVILLLFYVRAGYRTIHEKQLDITGIDE</sequence>
<accession>A0A8S1S125</accession>
<name>A0A8S1S125_9CILI</name>
<feature type="transmembrane region" description="Helical" evidence="2">
    <location>
        <begin position="317"/>
        <end position="340"/>
    </location>
</feature>
<feature type="transmembrane region" description="Helical" evidence="2">
    <location>
        <begin position="215"/>
        <end position="239"/>
    </location>
</feature>
<keyword evidence="2" id="KW-0812">Transmembrane</keyword>
<evidence type="ECO:0000256" key="2">
    <source>
        <dbReference type="SAM" id="Phobius"/>
    </source>
</evidence>
<feature type="transmembrane region" description="Helical" evidence="2">
    <location>
        <begin position="464"/>
        <end position="482"/>
    </location>
</feature>
<feature type="coiled-coil region" evidence="1">
    <location>
        <begin position="342"/>
        <end position="369"/>
    </location>
</feature>
<feature type="transmembrane region" description="Helical" evidence="2">
    <location>
        <begin position="292"/>
        <end position="311"/>
    </location>
</feature>
<dbReference type="AlphaFoldDB" id="A0A8S1S125"/>
<feature type="transmembrane region" description="Helical" evidence="2">
    <location>
        <begin position="497"/>
        <end position="517"/>
    </location>
</feature>
<evidence type="ECO:0000256" key="1">
    <source>
        <dbReference type="SAM" id="Coils"/>
    </source>
</evidence>
<keyword evidence="4" id="KW-1185">Reference proteome</keyword>
<feature type="transmembrane region" description="Helical" evidence="2">
    <location>
        <begin position="42"/>
        <end position="65"/>
    </location>
</feature>
<evidence type="ECO:0000313" key="3">
    <source>
        <dbReference type="EMBL" id="CAD8132534.1"/>
    </source>
</evidence>
<proteinExistence type="predicted"/>
<reference evidence="3" key="1">
    <citation type="submission" date="2021-01" db="EMBL/GenBank/DDBJ databases">
        <authorList>
            <consortium name="Genoscope - CEA"/>
            <person name="William W."/>
        </authorList>
    </citation>
    <scope>NUCLEOTIDE SEQUENCE</scope>
</reference>
<keyword evidence="1" id="KW-0175">Coiled coil</keyword>